<dbReference type="GO" id="GO:0005737">
    <property type="term" value="C:cytoplasm"/>
    <property type="evidence" value="ECO:0007669"/>
    <property type="project" value="UniProtKB-ARBA"/>
</dbReference>
<organism evidence="3 4">
    <name type="scientific">Coccomyxa viridis</name>
    <dbReference type="NCBI Taxonomy" id="1274662"/>
    <lineage>
        <taxon>Eukaryota</taxon>
        <taxon>Viridiplantae</taxon>
        <taxon>Chlorophyta</taxon>
        <taxon>core chlorophytes</taxon>
        <taxon>Trebouxiophyceae</taxon>
        <taxon>Trebouxiophyceae incertae sedis</taxon>
        <taxon>Coccomyxaceae</taxon>
        <taxon>Coccomyxa</taxon>
    </lineage>
</organism>
<dbReference type="PANTHER" id="PTHR13343">
    <property type="entry name" value="CREG1 PROTEIN"/>
    <property type="match status" value="1"/>
</dbReference>
<comment type="caution">
    <text evidence="3">The sequence shown here is derived from an EMBL/GenBank/DDBJ whole genome shotgun (WGS) entry which is preliminary data.</text>
</comment>
<dbReference type="InterPro" id="IPR012349">
    <property type="entry name" value="Split_barrel_FMN-bd"/>
</dbReference>
<dbReference type="PANTHER" id="PTHR13343:SF24">
    <property type="entry name" value="OS07G0573800 PROTEIN"/>
    <property type="match status" value="1"/>
</dbReference>
<dbReference type="Gene3D" id="2.30.110.10">
    <property type="entry name" value="Electron Transport, Fmn-binding Protein, Chain A"/>
    <property type="match status" value="1"/>
</dbReference>
<dbReference type="InterPro" id="IPR019595">
    <property type="entry name" value="DUF2470"/>
</dbReference>
<dbReference type="InterPro" id="IPR037119">
    <property type="entry name" value="Haem_oxidase_HugZ-like_sf"/>
</dbReference>
<dbReference type="Pfam" id="PF13883">
    <property type="entry name" value="CREG_beta-barrel"/>
    <property type="match status" value="1"/>
</dbReference>
<proteinExistence type="predicted"/>
<reference evidence="3 4" key="1">
    <citation type="submission" date="2023-10" db="EMBL/GenBank/DDBJ databases">
        <authorList>
            <person name="Maclean D."/>
            <person name="Macfadyen A."/>
        </authorList>
    </citation>
    <scope>NUCLEOTIDE SEQUENCE [LARGE SCALE GENOMIC DNA]</scope>
</reference>
<feature type="domain" description="CREG-like beta-barrel" evidence="2">
    <location>
        <begin position="3"/>
        <end position="137"/>
    </location>
</feature>
<evidence type="ECO:0000259" key="1">
    <source>
        <dbReference type="Pfam" id="PF10615"/>
    </source>
</evidence>
<sequence>MQRKTGVLSTIGSFGAWAGFPVGTVVEYAMDNRGKPVFAFSSLSSHTPDIKADPRCSLTVTAQDFQGMSSGRVTVSGRVAILEGAEAADAKSAFLAKNPQSFWVEFGDFSWFRMDDVVTARLVGGFGRIKQISPEEFAAAKSDPVAQFAAPIAQHMNADHADSITAMLKHNIGIDVDSSSILGLDRLGLSIQCKAGGQEFTCRLPFTRPAESRKDVKDIIVEMTRAAAAR</sequence>
<evidence type="ECO:0000313" key="4">
    <source>
        <dbReference type="Proteomes" id="UP001314263"/>
    </source>
</evidence>
<evidence type="ECO:0000313" key="3">
    <source>
        <dbReference type="EMBL" id="CAK0763075.1"/>
    </source>
</evidence>
<feature type="domain" description="DUF2470" evidence="1">
    <location>
        <begin position="150"/>
        <end position="223"/>
    </location>
</feature>
<dbReference type="Pfam" id="PF10615">
    <property type="entry name" value="DUF2470"/>
    <property type="match status" value="1"/>
</dbReference>
<evidence type="ECO:0000259" key="2">
    <source>
        <dbReference type="Pfam" id="PF13883"/>
    </source>
</evidence>
<dbReference type="AlphaFoldDB" id="A0AAV1HZ18"/>
<dbReference type="Gene3D" id="3.20.180.10">
    <property type="entry name" value="PNP-oxidase-like"/>
    <property type="match status" value="1"/>
</dbReference>
<name>A0AAV1HZ18_9CHLO</name>
<dbReference type="InterPro" id="IPR055343">
    <property type="entry name" value="CREG_beta-barrel"/>
</dbReference>
<keyword evidence="4" id="KW-1185">Reference proteome</keyword>
<evidence type="ECO:0008006" key="5">
    <source>
        <dbReference type="Google" id="ProtNLM"/>
    </source>
</evidence>
<protein>
    <recommendedName>
        <fullName evidence="5">DUF2470 domain-containing protein</fullName>
    </recommendedName>
</protein>
<accession>A0AAV1HZ18</accession>
<dbReference type="Proteomes" id="UP001314263">
    <property type="component" value="Unassembled WGS sequence"/>
</dbReference>
<dbReference type="EMBL" id="CAUYUE010000004">
    <property type="protein sequence ID" value="CAK0763075.1"/>
    <property type="molecule type" value="Genomic_DNA"/>
</dbReference>
<gene>
    <name evidence="3" type="ORF">CVIRNUC_003021</name>
</gene>
<dbReference type="SUPFAM" id="SSF50475">
    <property type="entry name" value="FMN-binding split barrel"/>
    <property type="match status" value="1"/>
</dbReference>